<organism evidence="1 2">
    <name type="scientific">Candidatus Gottesmanbacteria bacterium RIFCSPHIGHO2_02_FULL_39_14</name>
    <dbReference type="NCBI Taxonomy" id="1798383"/>
    <lineage>
        <taxon>Bacteria</taxon>
        <taxon>Candidatus Gottesmaniibacteriota</taxon>
    </lineage>
</organism>
<dbReference type="InterPro" id="IPR029057">
    <property type="entry name" value="PRTase-like"/>
</dbReference>
<dbReference type="STRING" id="1798383.A3D78_03180"/>
<proteinExistence type="predicted"/>
<sequence>MSQLSPESEGSLVYSEFDTSQGRLARLLWEETFAEYKDIEPGDVRLLYTGIGEAPYLSSPQTIRIFGDTSKVISYLDLKDYFGQVPRMLFLIGSPLLADDVVNLKSLARHYKEQGVEKVVAVMTCLAHERQDHTFTGPDGKPIFEATTLKEIVSNLAAKELIEVPSGNGETIYRKDRSIDAGFILQPHSFRSVEFGLRHKFPLLPLDALDFLIEKAQLRKVKNPYVVSADKGRKDEARRVAEFLNCLRASANKERDRPGEGYPTVTLPENVLNEIIENGYTVICAEDEIREGGTLGELGKLGKLGFNIIVLAPKAIIATRNEISAVDHLLEASIIQIHTTDAVKPQTETTPINHKLSVYPIGPELEKIIEYLRFHLVDPDNPNWFQPEETGSLVRLELTKEVYT</sequence>
<accession>A0A1F5ZXU6</accession>
<evidence type="ECO:0000313" key="2">
    <source>
        <dbReference type="Proteomes" id="UP000176253"/>
    </source>
</evidence>
<dbReference type="Gene3D" id="3.40.50.2020">
    <property type="match status" value="2"/>
</dbReference>
<dbReference type="AlphaFoldDB" id="A0A1F5ZXU6"/>
<comment type="caution">
    <text evidence="1">The sequence shown here is derived from an EMBL/GenBank/DDBJ whole genome shotgun (WGS) entry which is preliminary data.</text>
</comment>
<dbReference type="Proteomes" id="UP000176253">
    <property type="component" value="Unassembled WGS sequence"/>
</dbReference>
<protein>
    <submittedName>
        <fullName evidence="1">Uncharacterized protein</fullName>
    </submittedName>
</protein>
<evidence type="ECO:0000313" key="1">
    <source>
        <dbReference type="EMBL" id="OGG17270.1"/>
    </source>
</evidence>
<name>A0A1F5ZXU6_9BACT</name>
<gene>
    <name evidence="1" type="ORF">A3D78_03180</name>
</gene>
<dbReference type="EMBL" id="MFJM01000043">
    <property type="protein sequence ID" value="OGG17270.1"/>
    <property type="molecule type" value="Genomic_DNA"/>
</dbReference>
<reference evidence="1 2" key="1">
    <citation type="journal article" date="2016" name="Nat. Commun.">
        <title>Thousands of microbial genomes shed light on interconnected biogeochemical processes in an aquifer system.</title>
        <authorList>
            <person name="Anantharaman K."/>
            <person name="Brown C.T."/>
            <person name="Hug L.A."/>
            <person name="Sharon I."/>
            <person name="Castelle C.J."/>
            <person name="Probst A.J."/>
            <person name="Thomas B.C."/>
            <person name="Singh A."/>
            <person name="Wilkins M.J."/>
            <person name="Karaoz U."/>
            <person name="Brodie E.L."/>
            <person name="Williams K.H."/>
            <person name="Hubbard S.S."/>
            <person name="Banfield J.F."/>
        </authorList>
    </citation>
    <scope>NUCLEOTIDE SEQUENCE [LARGE SCALE GENOMIC DNA]</scope>
</reference>